<accession>A0A1M5BIN7</accession>
<gene>
    <name evidence="1" type="ORF">SAMN05444392_12425</name>
</gene>
<proteinExistence type="predicted"/>
<reference evidence="1 2" key="1">
    <citation type="submission" date="2016-11" db="EMBL/GenBank/DDBJ databases">
        <authorList>
            <person name="Jaros S."/>
            <person name="Januszkiewicz K."/>
            <person name="Wedrychowicz H."/>
        </authorList>
    </citation>
    <scope>NUCLEOTIDE SEQUENCE [LARGE SCALE GENOMIC DNA]</scope>
    <source>
        <strain evidence="1 2">DSM 44666</strain>
    </source>
</reference>
<evidence type="ECO:0000313" key="1">
    <source>
        <dbReference type="EMBL" id="SHF42361.1"/>
    </source>
</evidence>
<dbReference type="EMBL" id="FQVL01000024">
    <property type="protein sequence ID" value="SHF42361.1"/>
    <property type="molecule type" value="Genomic_DNA"/>
</dbReference>
<organism evidence="1 2">
    <name type="scientific">Seinonella peptonophila</name>
    <dbReference type="NCBI Taxonomy" id="112248"/>
    <lineage>
        <taxon>Bacteria</taxon>
        <taxon>Bacillati</taxon>
        <taxon>Bacillota</taxon>
        <taxon>Bacilli</taxon>
        <taxon>Bacillales</taxon>
        <taxon>Thermoactinomycetaceae</taxon>
        <taxon>Seinonella</taxon>
    </lineage>
</organism>
<evidence type="ECO:0000313" key="2">
    <source>
        <dbReference type="Proteomes" id="UP000184476"/>
    </source>
</evidence>
<dbReference type="RefSeq" id="WP_073158599.1">
    <property type="nucleotide sequence ID" value="NZ_FQVL01000024.1"/>
</dbReference>
<dbReference type="AlphaFoldDB" id="A0A1M5BIN7"/>
<protein>
    <submittedName>
        <fullName evidence="1">Uncharacterized protein</fullName>
    </submittedName>
</protein>
<sequence>MKVYQYEFWLPVLFIENVGTDLCSIFGFHFDVRRFNSPGELNMFYDGVNRNNFVLLDYHNSDSITDVIVRCEEKYQEKVRHSVEYWDRIGCIELQLNYFTGEDAVPKNKINDPESKLPLLLHLSKISLDNLYEKWGSKK</sequence>
<dbReference type="OrthoDB" id="2678228at2"/>
<name>A0A1M5BIN7_9BACL</name>
<dbReference type="Proteomes" id="UP000184476">
    <property type="component" value="Unassembled WGS sequence"/>
</dbReference>
<keyword evidence="2" id="KW-1185">Reference proteome</keyword>
<dbReference type="STRING" id="112248.SAMN05444392_12425"/>